<dbReference type="EMBL" id="FRCB01000008">
    <property type="protein sequence ID" value="SHM51303.1"/>
    <property type="molecule type" value="Genomic_DNA"/>
</dbReference>
<protein>
    <recommendedName>
        <fullName evidence="6">Cytochrome P450</fullName>
    </recommendedName>
</protein>
<keyword evidence="3" id="KW-0503">Monooxygenase</keyword>
<evidence type="ECO:0000256" key="2">
    <source>
        <dbReference type="PIRSR" id="PIRSR602401-1"/>
    </source>
</evidence>
<evidence type="ECO:0000313" key="4">
    <source>
        <dbReference type="EMBL" id="SHM51303.1"/>
    </source>
</evidence>
<dbReference type="GO" id="GO:0005506">
    <property type="term" value="F:iron ion binding"/>
    <property type="evidence" value="ECO:0007669"/>
    <property type="project" value="InterPro"/>
</dbReference>
<sequence length="402" mass="44426">MTDMQTKLPDPPVFVGDPFDEQVLRNPHALQDELRELGGVVWIEKYGYYAITRHEEAYRVLSDHARFTSEGGIGLSDIRDPGAWRPPSPITEVDPPVHTTRRRALTKVMSPKVLRGWRESFKAEAEALADRLVAAGVVEGVRDIAEAYVLKVFPDAVGVSAPREAFTVLGEVNMNQLGPNNEITKRSIEAAGEHVARYESYFQRQATKPGGFARMIYEAEDAGEFEQGTAGFHVRSFFRAGVDSTISGIGHTLLMLAQNPDQWAKLKQNPSLVKGAFEEAIRVEAPIQLICRTTTEAQDFAGYSLKPRTKVGCLIGCANRDPRKFPNPGAFDVERSTAGIHVAFGQGPHNCVGQNTARMEAECILGAILSRVERIELAGDFDYKVNNTLRTLRKLPLRLIPA</sequence>
<dbReference type="GO" id="GO:0016705">
    <property type="term" value="F:oxidoreductase activity, acting on paired donors, with incorporation or reduction of molecular oxygen"/>
    <property type="evidence" value="ECO:0007669"/>
    <property type="project" value="InterPro"/>
</dbReference>
<name>A0A1M7JEP6_9RHOB</name>
<dbReference type="SUPFAM" id="SSF48264">
    <property type="entry name" value="Cytochrome P450"/>
    <property type="match status" value="1"/>
</dbReference>
<evidence type="ECO:0000313" key="5">
    <source>
        <dbReference type="Proteomes" id="UP000322545"/>
    </source>
</evidence>
<keyword evidence="2 3" id="KW-0408">Iron</keyword>
<dbReference type="Gene3D" id="1.10.630.10">
    <property type="entry name" value="Cytochrome P450"/>
    <property type="match status" value="1"/>
</dbReference>
<dbReference type="PRINTS" id="PR00463">
    <property type="entry name" value="EP450I"/>
</dbReference>
<evidence type="ECO:0000256" key="1">
    <source>
        <dbReference type="ARBA" id="ARBA00010617"/>
    </source>
</evidence>
<proteinExistence type="inferred from homology"/>
<dbReference type="InterPro" id="IPR036396">
    <property type="entry name" value="Cyt_P450_sf"/>
</dbReference>
<dbReference type="GO" id="GO:0004497">
    <property type="term" value="F:monooxygenase activity"/>
    <property type="evidence" value="ECO:0007669"/>
    <property type="project" value="UniProtKB-KW"/>
</dbReference>
<organism evidence="4 5">
    <name type="scientific">Roseovarius litoreus</name>
    <dbReference type="NCBI Taxonomy" id="1155722"/>
    <lineage>
        <taxon>Bacteria</taxon>
        <taxon>Pseudomonadati</taxon>
        <taxon>Pseudomonadota</taxon>
        <taxon>Alphaproteobacteria</taxon>
        <taxon>Rhodobacterales</taxon>
        <taxon>Roseobacteraceae</taxon>
        <taxon>Roseovarius</taxon>
    </lineage>
</organism>
<evidence type="ECO:0000256" key="3">
    <source>
        <dbReference type="RuleBase" id="RU000461"/>
    </source>
</evidence>
<dbReference type="InterPro" id="IPR002401">
    <property type="entry name" value="Cyt_P450_E_grp-I"/>
</dbReference>
<feature type="binding site" description="axial binding residue" evidence="2">
    <location>
        <position position="351"/>
    </location>
    <ligand>
        <name>heme</name>
        <dbReference type="ChEBI" id="CHEBI:30413"/>
    </ligand>
    <ligandPart>
        <name>Fe</name>
        <dbReference type="ChEBI" id="CHEBI:18248"/>
    </ligandPart>
</feature>
<keyword evidence="3" id="KW-0560">Oxidoreductase</keyword>
<dbReference type="AlphaFoldDB" id="A0A1M7JEP6"/>
<reference evidence="4 5" key="1">
    <citation type="submission" date="2016-11" db="EMBL/GenBank/DDBJ databases">
        <authorList>
            <person name="Varghese N."/>
            <person name="Submissions S."/>
        </authorList>
    </citation>
    <scope>NUCLEOTIDE SEQUENCE [LARGE SCALE GENOMIC DNA]</scope>
    <source>
        <strain evidence="4 5">DSM 28249</strain>
    </source>
</reference>
<dbReference type="PROSITE" id="PS00086">
    <property type="entry name" value="CYTOCHROME_P450"/>
    <property type="match status" value="1"/>
</dbReference>
<comment type="cofactor">
    <cofactor evidence="2">
        <name>heme</name>
        <dbReference type="ChEBI" id="CHEBI:30413"/>
    </cofactor>
</comment>
<dbReference type="GO" id="GO:0020037">
    <property type="term" value="F:heme binding"/>
    <property type="evidence" value="ECO:0007669"/>
    <property type="project" value="InterPro"/>
</dbReference>
<dbReference type="PANTHER" id="PTHR46696:SF1">
    <property type="entry name" value="CYTOCHROME P450 YJIB-RELATED"/>
    <property type="match status" value="1"/>
</dbReference>
<dbReference type="InterPro" id="IPR017972">
    <property type="entry name" value="Cyt_P450_CS"/>
</dbReference>
<accession>A0A1M7JEP6</accession>
<dbReference type="PANTHER" id="PTHR46696">
    <property type="entry name" value="P450, PUTATIVE (EUROFUNG)-RELATED"/>
    <property type="match status" value="1"/>
</dbReference>
<dbReference type="RefSeq" id="WP_149780376.1">
    <property type="nucleotide sequence ID" value="NZ_FRCB01000008.1"/>
</dbReference>
<comment type="similarity">
    <text evidence="1 3">Belongs to the cytochrome P450 family.</text>
</comment>
<gene>
    <name evidence="4" type="ORF">SAMN05443432_108150</name>
</gene>
<keyword evidence="2 3" id="KW-0479">Metal-binding</keyword>
<dbReference type="Proteomes" id="UP000322545">
    <property type="component" value="Unassembled WGS sequence"/>
</dbReference>
<dbReference type="InterPro" id="IPR001128">
    <property type="entry name" value="Cyt_P450"/>
</dbReference>
<keyword evidence="2 3" id="KW-0349">Heme</keyword>
<keyword evidence="5" id="KW-1185">Reference proteome</keyword>
<dbReference type="Pfam" id="PF00067">
    <property type="entry name" value="p450"/>
    <property type="match status" value="1"/>
</dbReference>
<evidence type="ECO:0008006" key="6">
    <source>
        <dbReference type="Google" id="ProtNLM"/>
    </source>
</evidence>